<feature type="region of interest" description="Disordered" evidence="1">
    <location>
        <begin position="17"/>
        <end position="62"/>
    </location>
</feature>
<feature type="region of interest" description="Disordered" evidence="1">
    <location>
        <begin position="195"/>
        <end position="232"/>
    </location>
</feature>
<protein>
    <submittedName>
        <fullName evidence="2">13541_t:CDS:1</fullName>
    </submittedName>
</protein>
<dbReference type="AlphaFoldDB" id="A0A9N9EBP0"/>
<feature type="compositionally biased region" description="Basic residues" evidence="1">
    <location>
        <begin position="34"/>
        <end position="45"/>
    </location>
</feature>
<dbReference type="Proteomes" id="UP000789570">
    <property type="component" value="Unassembled WGS sequence"/>
</dbReference>
<feature type="compositionally biased region" description="Basic and acidic residues" evidence="1">
    <location>
        <begin position="18"/>
        <end position="33"/>
    </location>
</feature>
<evidence type="ECO:0000313" key="3">
    <source>
        <dbReference type="Proteomes" id="UP000789570"/>
    </source>
</evidence>
<keyword evidence="3" id="KW-1185">Reference proteome</keyword>
<accession>A0A9N9EBP0</accession>
<evidence type="ECO:0000313" key="2">
    <source>
        <dbReference type="EMBL" id="CAG8667420.1"/>
    </source>
</evidence>
<feature type="compositionally biased region" description="Basic and acidic residues" evidence="1">
    <location>
        <begin position="96"/>
        <end position="106"/>
    </location>
</feature>
<reference evidence="2" key="1">
    <citation type="submission" date="2021-06" db="EMBL/GenBank/DDBJ databases">
        <authorList>
            <person name="Kallberg Y."/>
            <person name="Tangrot J."/>
            <person name="Rosling A."/>
        </authorList>
    </citation>
    <scope>NUCLEOTIDE SEQUENCE</scope>
    <source>
        <strain evidence="2">UK204</strain>
    </source>
</reference>
<gene>
    <name evidence="2" type="ORF">FCALED_LOCUS11847</name>
</gene>
<dbReference type="EMBL" id="CAJVPQ010005290">
    <property type="protein sequence ID" value="CAG8667420.1"/>
    <property type="molecule type" value="Genomic_DNA"/>
</dbReference>
<name>A0A9N9EBP0_9GLOM</name>
<comment type="caution">
    <text evidence="2">The sequence shown here is derived from an EMBL/GenBank/DDBJ whole genome shotgun (WGS) entry which is preliminary data.</text>
</comment>
<evidence type="ECO:0000256" key="1">
    <source>
        <dbReference type="SAM" id="MobiDB-lite"/>
    </source>
</evidence>
<feature type="region of interest" description="Disordered" evidence="1">
    <location>
        <begin position="96"/>
        <end position="115"/>
    </location>
</feature>
<feature type="region of interest" description="Disordered" evidence="1">
    <location>
        <begin position="158"/>
        <end position="181"/>
    </location>
</feature>
<proteinExistence type="predicted"/>
<sequence length="299" mass="35007">MHDQKPFRIALTFRRRSRSCEHNDHQSYHESNKRSTRRSTSKRKVERTTSESQSPRNNICERNPSIWNKVTNVMAEVLETDSINITMTTKTLERDNRNVRSIEKSSSKSLSNSIDITPATKTLERDNRNVRSIERSSSKNLSNSIDITMIAKSLERNNRNVRNNKNVRSIERSSSKSSNDSIDITLATKTLKRDNSNVKSFERSPNKSTRQDLEKNESRREHSLESYKEYSSEPHGRYLKSRKVLLDMTDEHYKTFRDKVVQILSDLDDSLLLDHMKSWNEISRHVYKNIMLAIDRTIN</sequence>
<organism evidence="2 3">
    <name type="scientific">Funneliformis caledonium</name>
    <dbReference type="NCBI Taxonomy" id="1117310"/>
    <lineage>
        <taxon>Eukaryota</taxon>
        <taxon>Fungi</taxon>
        <taxon>Fungi incertae sedis</taxon>
        <taxon>Mucoromycota</taxon>
        <taxon>Glomeromycotina</taxon>
        <taxon>Glomeromycetes</taxon>
        <taxon>Glomerales</taxon>
        <taxon>Glomeraceae</taxon>
        <taxon>Funneliformis</taxon>
    </lineage>
</organism>